<dbReference type="EMBL" id="VJMJ01000002">
    <property type="protein sequence ID" value="KAF0745347.1"/>
    <property type="molecule type" value="Genomic_DNA"/>
</dbReference>
<proteinExistence type="predicted"/>
<dbReference type="AlphaFoldDB" id="A0A6G0XXS7"/>
<name>A0A6G0XXS7_9STRA</name>
<comment type="caution">
    <text evidence="1">The sequence shown here is derived from an EMBL/GenBank/DDBJ whole genome shotgun (WGS) entry which is preliminary data.</text>
</comment>
<organism evidence="1 2">
    <name type="scientific">Aphanomyces euteiches</name>
    <dbReference type="NCBI Taxonomy" id="100861"/>
    <lineage>
        <taxon>Eukaryota</taxon>
        <taxon>Sar</taxon>
        <taxon>Stramenopiles</taxon>
        <taxon>Oomycota</taxon>
        <taxon>Saprolegniomycetes</taxon>
        <taxon>Saprolegniales</taxon>
        <taxon>Verrucalvaceae</taxon>
        <taxon>Aphanomyces</taxon>
    </lineage>
</organism>
<dbReference type="Proteomes" id="UP000481153">
    <property type="component" value="Unassembled WGS sequence"/>
</dbReference>
<evidence type="ECO:0000313" key="1">
    <source>
        <dbReference type="EMBL" id="KAF0745347.1"/>
    </source>
</evidence>
<protein>
    <submittedName>
        <fullName evidence="1">Uncharacterized protein</fullName>
    </submittedName>
</protein>
<reference evidence="1 2" key="1">
    <citation type="submission" date="2019-07" db="EMBL/GenBank/DDBJ databases">
        <title>Genomics analysis of Aphanomyces spp. identifies a new class of oomycete effector associated with host adaptation.</title>
        <authorList>
            <person name="Gaulin E."/>
        </authorList>
    </citation>
    <scope>NUCLEOTIDE SEQUENCE [LARGE SCALE GENOMIC DNA]</scope>
    <source>
        <strain evidence="1 2">ATCC 201684</strain>
    </source>
</reference>
<keyword evidence="2" id="KW-1185">Reference proteome</keyword>
<evidence type="ECO:0000313" key="2">
    <source>
        <dbReference type="Proteomes" id="UP000481153"/>
    </source>
</evidence>
<gene>
    <name evidence="1" type="ORF">Ae201684_000373</name>
</gene>
<accession>A0A6G0XXS7</accession>
<sequence length="149" mass="17216">MRRVVDELVQVPPSSTTGKLSTAKHPYPPDQCMYSPLGKCTNKRTVKPNGKLHSLCTYHRERQNANQRRRDSKLRRLKLIKLEARPHHISNLHLPYAQDLPITSWRPFLPKLPPIRSLIRLLRQQEDGIAGVGFYHDATPTSRHDALHH</sequence>
<dbReference type="VEuPathDB" id="FungiDB:AeMF1_005267"/>